<keyword evidence="2" id="KW-0614">Plasmid</keyword>
<evidence type="ECO:0000313" key="2">
    <source>
        <dbReference type="EMBL" id="AUB43785.1"/>
    </source>
</evidence>
<feature type="compositionally biased region" description="Low complexity" evidence="1">
    <location>
        <begin position="97"/>
        <end position="106"/>
    </location>
</feature>
<evidence type="ECO:0000313" key="3">
    <source>
        <dbReference type="Proteomes" id="UP000232003"/>
    </source>
</evidence>
<gene>
    <name evidence="2" type="ORF">COO91_09975</name>
</gene>
<organism evidence="2 3">
    <name type="scientific">Nostoc flagelliforme CCNUN1</name>
    <dbReference type="NCBI Taxonomy" id="2038116"/>
    <lineage>
        <taxon>Bacteria</taxon>
        <taxon>Bacillati</taxon>
        <taxon>Cyanobacteriota</taxon>
        <taxon>Cyanophyceae</taxon>
        <taxon>Nostocales</taxon>
        <taxon>Nostocaceae</taxon>
        <taxon>Nostoc</taxon>
    </lineage>
</organism>
<evidence type="ECO:0000256" key="1">
    <source>
        <dbReference type="SAM" id="MobiDB-lite"/>
    </source>
</evidence>
<feature type="compositionally biased region" description="Low complexity" evidence="1">
    <location>
        <begin position="142"/>
        <end position="154"/>
    </location>
</feature>
<dbReference type="EMBL" id="CP024791">
    <property type="protein sequence ID" value="AUB43785.1"/>
    <property type="molecule type" value="Genomic_DNA"/>
</dbReference>
<dbReference type="RefSeq" id="WP_208766861.1">
    <property type="nucleotide sequence ID" value="NZ_CAWNNC010000007.1"/>
</dbReference>
<sequence>MSEHQNSEVITKEKIDKAIELLKEQKPKEREDLSDREAVRKMRRYIEKLTSDKYGYSYDEVSEMLKGLGINLSGSRIKYLLGELKKSSRRQKKTSSSDDNNPSSNPATETQLTVVSTASDQASSEPEESTVNSAKGKRKSKQPAPQQQQAESNL</sequence>
<dbReference type="AlphaFoldDB" id="A0A2K8T9P8"/>
<name>A0A2K8T9P8_9NOSO</name>
<feature type="region of interest" description="Disordered" evidence="1">
    <location>
        <begin position="83"/>
        <end position="154"/>
    </location>
</feature>
<protein>
    <submittedName>
        <fullName evidence="2">Uncharacterized protein</fullName>
    </submittedName>
</protein>
<dbReference type="Proteomes" id="UP000232003">
    <property type="component" value="Plasmid pNFSY06"/>
</dbReference>
<keyword evidence="3" id="KW-1185">Reference proteome</keyword>
<geneLocation type="plasmid" evidence="3">
    <name>pnfsy06</name>
</geneLocation>
<accession>A0A2K8T9P8</accession>
<proteinExistence type="predicted"/>
<dbReference type="KEGG" id="nfl:COO91_09975"/>
<reference evidence="2 3" key="1">
    <citation type="submission" date="2017-11" db="EMBL/GenBank/DDBJ databases">
        <title>Complete genome of a free-living desiccation-tolerant cyanobacterium and its photosynthetic adaptation to extreme terrestrial habitat.</title>
        <authorList>
            <person name="Shang J."/>
        </authorList>
    </citation>
    <scope>NUCLEOTIDE SEQUENCE [LARGE SCALE GENOMIC DNA]</scope>
    <source>
        <strain evidence="2 3">CCNUN1</strain>
        <plasmid evidence="3">pnfsy06</plasmid>
    </source>
</reference>
<feature type="compositionally biased region" description="Polar residues" evidence="1">
    <location>
        <begin position="107"/>
        <end position="133"/>
    </location>
</feature>